<dbReference type="Gene3D" id="3.40.190.80">
    <property type="match status" value="1"/>
</dbReference>
<dbReference type="CDD" id="cd01639">
    <property type="entry name" value="IMPase"/>
    <property type="match status" value="1"/>
</dbReference>
<dbReference type="InterPro" id="IPR000760">
    <property type="entry name" value="Inositol_monophosphatase-like"/>
</dbReference>
<organism evidence="8 9">
    <name type="scientific">Corynebacterium suedekumii</name>
    <dbReference type="NCBI Taxonomy" id="3049801"/>
    <lineage>
        <taxon>Bacteria</taxon>
        <taxon>Bacillati</taxon>
        <taxon>Actinomycetota</taxon>
        <taxon>Actinomycetes</taxon>
        <taxon>Mycobacteriales</taxon>
        <taxon>Corynebacteriaceae</taxon>
        <taxon>Corynebacterium</taxon>
    </lineage>
</organism>
<name>A0ABY8VQR9_9CORY</name>
<dbReference type="Pfam" id="PF00459">
    <property type="entry name" value="Inositol_P"/>
    <property type="match status" value="1"/>
</dbReference>
<dbReference type="Proteomes" id="UP001238805">
    <property type="component" value="Chromosome"/>
</dbReference>
<dbReference type="GO" id="GO:0016787">
    <property type="term" value="F:hydrolase activity"/>
    <property type="evidence" value="ECO:0007669"/>
    <property type="project" value="UniProtKB-KW"/>
</dbReference>
<comment type="catalytic activity">
    <reaction evidence="1 7">
        <text>a myo-inositol phosphate + H2O = myo-inositol + phosphate</text>
        <dbReference type="Rhea" id="RHEA:24056"/>
        <dbReference type="ChEBI" id="CHEBI:15377"/>
        <dbReference type="ChEBI" id="CHEBI:17268"/>
        <dbReference type="ChEBI" id="CHEBI:43474"/>
        <dbReference type="ChEBI" id="CHEBI:84139"/>
        <dbReference type="EC" id="3.1.3.25"/>
    </reaction>
</comment>
<dbReference type="EC" id="3.1.3.25" evidence="7"/>
<dbReference type="RefSeq" id="WP_284874483.1">
    <property type="nucleotide sequence ID" value="NZ_CP126970.1"/>
</dbReference>
<keyword evidence="6 7" id="KW-0460">Magnesium</keyword>
<comment type="cofactor">
    <cofactor evidence="2 7">
        <name>Mg(2+)</name>
        <dbReference type="ChEBI" id="CHEBI:18420"/>
    </cofactor>
</comment>
<dbReference type="InterPro" id="IPR033942">
    <property type="entry name" value="IMPase"/>
</dbReference>
<accession>A0ABY8VQR9</accession>
<dbReference type="SUPFAM" id="SSF56655">
    <property type="entry name" value="Carbohydrate phosphatase"/>
    <property type="match status" value="1"/>
</dbReference>
<proteinExistence type="inferred from homology"/>
<dbReference type="PROSITE" id="PS00630">
    <property type="entry name" value="IMP_2"/>
    <property type="match status" value="1"/>
</dbReference>
<keyword evidence="5 7" id="KW-0378">Hydrolase</keyword>
<dbReference type="PANTHER" id="PTHR20854">
    <property type="entry name" value="INOSITOL MONOPHOSPHATASE"/>
    <property type="match status" value="1"/>
</dbReference>
<evidence type="ECO:0000256" key="4">
    <source>
        <dbReference type="ARBA" id="ARBA00022723"/>
    </source>
</evidence>
<evidence type="ECO:0000256" key="6">
    <source>
        <dbReference type="ARBA" id="ARBA00022842"/>
    </source>
</evidence>
<dbReference type="InterPro" id="IPR020583">
    <property type="entry name" value="Inositol_monoP_metal-BS"/>
</dbReference>
<dbReference type="PANTHER" id="PTHR20854:SF4">
    <property type="entry name" value="INOSITOL-1-MONOPHOSPHATASE-RELATED"/>
    <property type="match status" value="1"/>
</dbReference>
<evidence type="ECO:0000313" key="9">
    <source>
        <dbReference type="Proteomes" id="UP001238805"/>
    </source>
</evidence>
<dbReference type="PROSITE" id="PS00629">
    <property type="entry name" value="IMP_1"/>
    <property type="match status" value="1"/>
</dbReference>
<gene>
    <name evidence="8" type="ORF">QP029_11895</name>
</gene>
<dbReference type="EMBL" id="CP126970">
    <property type="protein sequence ID" value="WIM69890.1"/>
    <property type="molecule type" value="Genomic_DNA"/>
</dbReference>
<comment type="similarity">
    <text evidence="3 7">Belongs to the inositol monophosphatase superfamily.</text>
</comment>
<dbReference type="Gene3D" id="3.30.540.10">
    <property type="entry name" value="Fructose-1,6-Bisphosphatase, subunit A, domain 1"/>
    <property type="match status" value="1"/>
</dbReference>
<evidence type="ECO:0000256" key="5">
    <source>
        <dbReference type="ARBA" id="ARBA00022801"/>
    </source>
</evidence>
<dbReference type="InterPro" id="IPR020550">
    <property type="entry name" value="Inositol_monophosphatase_CS"/>
</dbReference>
<keyword evidence="9" id="KW-1185">Reference proteome</keyword>
<sequence length="271" mass="28365">MNSQLGDLRDLRDTAVLIAQETAALIRSSTTREVMATKSSSVDPVTVVDTMAEEHIATRLAELRPDDGLIGEEGNERASRSGVSWVVDPIDGTVNFLYGIPEYAVSIAAAVDGEVVAGAVVNAATGVVYSAAAGEGATRDGQPLRCTTVEDPSRALLATGFSYSASRRRAQAELLTRILPQVRDIRRMGAAALDLCRVAEGSVDAYYEHGINCWDYAAGLVIARESGAVARVPRLSTPGSLGEVTFVAAGPLAPALTSVLTEAGVFTSLGR</sequence>
<evidence type="ECO:0000256" key="2">
    <source>
        <dbReference type="ARBA" id="ARBA00001946"/>
    </source>
</evidence>
<evidence type="ECO:0000313" key="8">
    <source>
        <dbReference type="EMBL" id="WIM69890.1"/>
    </source>
</evidence>
<keyword evidence="4 7" id="KW-0479">Metal-binding</keyword>
<reference evidence="8 9" key="1">
    <citation type="submission" date="2023-05" db="EMBL/GenBank/DDBJ databases">
        <title>Corynebacterium suedekumii sp. nov. and Corynebacterium breve sp. nov. isolated from raw cow's milk.</title>
        <authorList>
            <person name="Baer M.K."/>
            <person name="Mehl L."/>
            <person name="Hellmuth R."/>
            <person name="Marke G."/>
            <person name="Lipski A."/>
        </authorList>
    </citation>
    <scope>NUCLEOTIDE SEQUENCE [LARGE SCALE GENOMIC DNA]</scope>
    <source>
        <strain evidence="8 9">LM112</strain>
    </source>
</reference>
<evidence type="ECO:0000256" key="3">
    <source>
        <dbReference type="ARBA" id="ARBA00009759"/>
    </source>
</evidence>
<evidence type="ECO:0000256" key="1">
    <source>
        <dbReference type="ARBA" id="ARBA00001033"/>
    </source>
</evidence>
<protein>
    <recommendedName>
        <fullName evidence="7">Inositol-1-monophosphatase</fullName>
        <ecNumber evidence="7">3.1.3.25</ecNumber>
    </recommendedName>
</protein>
<evidence type="ECO:0000256" key="7">
    <source>
        <dbReference type="RuleBase" id="RU364068"/>
    </source>
</evidence>
<dbReference type="PRINTS" id="PR00377">
    <property type="entry name" value="IMPHPHTASES"/>
</dbReference>